<evidence type="ECO:0000313" key="4">
    <source>
        <dbReference type="Proteomes" id="UP000447434"/>
    </source>
</evidence>
<sequence>MEDDSLTFALSTPSTNYPSRRKSHFEEEVFIDFEEVNGEDELMTVYPCPYCTEDLDLLELCCHIDLDHPIESNSGICPVCATWVVTNMVDHITAQHGDIFKISFLICLIIMHFLFIIKTFNLLLGCLVLPKSFTILLAVFFLY</sequence>
<keyword evidence="1" id="KW-1133">Transmembrane helix</keyword>
<keyword evidence="1" id="KW-0812">Transmembrane</keyword>
<feature type="domain" description="Di19 zinc-binding" evidence="2">
    <location>
        <begin position="46"/>
        <end position="97"/>
    </location>
</feature>
<dbReference type="Pfam" id="PF05605">
    <property type="entry name" value="zf-Di19"/>
    <property type="match status" value="1"/>
</dbReference>
<dbReference type="PANTHER" id="PTHR31875">
    <property type="entry name" value="PROTEIN DEHYDRATION-INDUCED 19"/>
    <property type="match status" value="1"/>
</dbReference>
<dbReference type="InterPro" id="IPR008598">
    <property type="entry name" value="Di19_Zn-bd"/>
</dbReference>
<dbReference type="AlphaFoldDB" id="A0A6A4P8H9"/>
<dbReference type="PANTHER" id="PTHR31875:SF25">
    <property type="entry name" value="PROTEIN DEHYDRATION-INDUCED 19 HOMOLOG 2"/>
    <property type="match status" value="1"/>
</dbReference>
<evidence type="ECO:0000256" key="1">
    <source>
        <dbReference type="SAM" id="Phobius"/>
    </source>
</evidence>
<dbReference type="InterPro" id="IPR033347">
    <property type="entry name" value="Di19"/>
</dbReference>
<evidence type="ECO:0000313" key="3">
    <source>
        <dbReference type="EMBL" id="KAE9598232.1"/>
    </source>
</evidence>
<proteinExistence type="predicted"/>
<keyword evidence="4" id="KW-1185">Reference proteome</keyword>
<comment type="caution">
    <text evidence="3">The sequence shown here is derived from an EMBL/GenBank/DDBJ whole genome shotgun (WGS) entry which is preliminary data.</text>
</comment>
<protein>
    <submittedName>
        <fullName evidence="3">Putative drought induced 19 type, zinc-binding protein</fullName>
    </submittedName>
</protein>
<dbReference type="EMBL" id="WOCE01000015">
    <property type="protein sequence ID" value="KAE9598232.1"/>
    <property type="molecule type" value="Genomic_DNA"/>
</dbReference>
<name>A0A6A4P8H9_LUPAL</name>
<accession>A0A6A4P8H9</accession>
<feature type="transmembrane region" description="Helical" evidence="1">
    <location>
        <begin position="122"/>
        <end position="142"/>
    </location>
</feature>
<keyword evidence="1" id="KW-0472">Membrane</keyword>
<feature type="transmembrane region" description="Helical" evidence="1">
    <location>
        <begin position="99"/>
        <end position="116"/>
    </location>
</feature>
<organism evidence="3 4">
    <name type="scientific">Lupinus albus</name>
    <name type="common">White lupine</name>
    <name type="synonym">Lupinus termis</name>
    <dbReference type="NCBI Taxonomy" id="3870"/>
    <lineage>
        <taxon>Eukaryota</taxon>
        <taxon>Viridiplantae</taxon>
        <taxon>Streptophyta</taxon>
        <taxon>Embryophyta</taxon>
        <taxon>Tracheophyta</taxon>
        <taxon>Spermatophyta</taxon>
        <taxon>Magnoliopsida</taxon>
        <taxon>eudicotyledons</taxon>
        <taxon>Gunneridae</taxon>
        <taxon>Pentapetalae</taxon>
        <taxon>rosids</taxon>
        <taxon>fabids</taxon>
        <taxon>Fabales</taxon>
        <taxon>Fabaceae</taxon>
        <taxon>Papilionoideae</taxon>
        <taxon>50 kb inversion clade</taxon>
        <taxon>genistoids sensu lato</taxon>
        <taxon>core genistoids</taxon>
        <taxon>Genisteae</taxon>
        <taxon>Lupinus</taxon>
    </lineage>
</organism>
<dbReference type="Proteomes" id="UP000447434">
    <property type="component" value="Chromosome 15"/>
</dbReference>
<reference evidence="4" key="1">
    <citation type="journal article" date="2020" name="Nat. Commun.">
        <title>Genome sequence of the cluster root forming white lupin.</title>
        <authorList>
            <person name="Hufnagel B."/>
            <person name="Marques A."/>
            <person name="Soriano A."/>
            <person name="Marques L."/>
            <person name="Divol F."/>
            <person name="Doumas P."/>
            <person name="Sallet E."/>
            <person name="Mancinotti D."/>
            <person name="Carrere S."/>
            <person name="Marande W."/>
            <person name="Arribat S."/>
            <person name="Keller J."/>
            <person name="Huneau C."/>
            <person name="Blein T."/>
            <person name="Aime D."/>
            <person name="Laguerre M."/>
            <person name="Taylor J."/>
            <person name="Schubert V."/>
            <person name="Nelson M."/>
            <person name="Geu-Flores F."/>
            <person name="Crespi M."/>
            <person name="Gallardo-Guerrero K."/>
            <person name="Delaux P.-M."/>
            <person name="Salse J."/>
            <person name="Berges H."/>
            <person name="Guyot R."/>
            <person name="Gouzy J."/>
            <person name="Peret B."/>
        </authorList>
    </citation>
    <scope>NUCLEOTIDE SEQUENCE [LARGE SCALE GENOMIC DNA]</scope>
    <source>
        <strain evidence="4">cv. Amiga</strain>
    </source>
</reference>
<evidence type="ECO:0000259" key="2">
    <source>
        <dbReference type="Pfam" id="PF05605"/>
    </source>
</evidence>
<gene>
    <name evidence="3" type="ORF">Lalb_Chr15g0078401</name>
</gene>
<dbReference type="OrthoDB" id="6270329at2759"/>